<keyword evidence="3" id="KW-1185">Reference proteome</keyword>
<proteinExistence type="predicted"/>
<feature type="region of interest" description="Disordered" evidence="1">
    <location>
        <begin position="163"/>
        <end position="184"/>
    </location>
</feature>
<gene>
    <name evidence="2" type="ORF">JZ788_16795</name>
</gene>
<feature type="non-terminal residue" evidence="2">
    <location>
        <position position="1"/>
    </location>
</feature>
<reference evidence="2 3" key="1">
    <citation type="submission" date="2021-03" db="EMBL/GenBank/DDBJ databases">
        <title>Tenobrionicola molitorae gen. nov., sp. nov. and Tenobrionicola larvae sp. nov., isolated from larvae of the mealworm Tenobrio molitor L., a proposal to transfer Erwinia teleogrylli Liu et al. 2016 to a new genus Entomohabitans as Entomohabitans teleogrylli comb. nov.</title>
        <authorList>
            <person name="Lee S.D."/>
            <person name="Yang H.L."/>
            <person name="Kim I.S."/>
        </authorList>
    </citation>
    <scope>NUCLEOTIDE SEQUENCE [LARGE SCALE GENOMIC DNA]</scope>
    <source>
        <strain evidence="2 3">YMB-R21</strain>
    </source>
</reference>
<evidence type="ECO:0000313" key="2">
    <source>
        <dbReference type="EMBL" id="MBV5097335.1"/>
    </source>
</evidence>
<dbReference type="AlphaFoldDB" id="A0A949V448"/>
<organism evidence="2 3">
    <name type="scientific">Tenebrionicola larvae</name>
    <dbReference type="NCBI Taxonomy" id="2815733"/>
    <lineage>
        <taxon>Bacteria</taxon>
        <taxon>Pseudomonadati</taxon>
        <taxon>Pseudomonadota</taxon>
        <taxon>Gammaproteobacteria</taxon>
        <taxon>Enterobacterales</taxon>
        <taxon>Enterobacteriaceae</taxon>
        <taxon>Tenebrionibacter/Tenebrionicola group</taxon>
        <taxon>Tenebrionicola</taxon>
    </lineage>
</organism>
<feature type="region of interest" description="Disordered" evidence="1">
    <location>
        <begin position="1"/>
        <end position="30"/>
    </location>
</feature>
<accession>A0A949V448</accession>
<evidence type="ECO:0000256" key="1">
    <source>
        <dbReference type="SAM" id="MobiDB-lite"/>
    </source>
</evidence>
<sequence length="258" mass="26973">CTGEKSASGQKVSGVKTPQQNSTPSPGKHREKAVAVRDGAPGNIVVDNNSLAHVLGAAEANRKGTIEKYEKAQKAICEQNQAACTQMVKDVAGTGLDFVPIVGDIKGFAEANTALDYLAAAVGLIPGAGDVAGKTLKAAETALKKGDVAEASRLINKASSEISAKTPTGSKGNPLNVIDGQNKPSMIENRDYSGHSLDRMQRQGITPTTVENAIRPENAIQGKRPGTTAYYDSKNNITVITDTKTGTVVTVDFGRIKQ</sequence>
<name>A0A949V448_9ENTR</name>
<dbReference type="Proteomes" id="UP000746420">
    <property type="component" value="Unassembled WGS sequence"/>
</dbReference>
<comment type="caution">
    <text evidence="2">The sequence shown here is derived from an EMBL/GenBank/DDBJ whole genome shotgun (WGS) entry which is preliminary data.</text>
</comment>
<dbReference type="EMBL" id="JAGFEW010000047">
    <property type="protein sequence ID" value="MBV5097335.1"/>
    <property type="molecule type" value="Genomic_DNA"/>
</dbReference>
<evidence type="ECO:0000313" key="3">
    <source>
        <dbReference type="Proteomes" id="UP000746420"/>
    </source>
</evidence>
<protein>
    <submittedName>
        <fullName evidence="2">Uncharacterized protein</fullName>
    </submittedName>
</protein>
<feature type="compositionally biased region" description="Polar residues" evidence="1">
    <location>
        <begin position="1"/>
        <end position="25"/>
    </location>
</feature>
<feature type="compositionally biased region" description="Polar residues" evidence="1">
    <location>
        <begin position="163"/>
        <end position="173"/>
    </location>
</feature>